<evidence type="ECO:0000256" key="4">
    <source>
        <dbReference type="HAMAP-Rule" id="MF_00518"/>
    </source>
</evidence>
<dbReference type="HAMAP" id="MF_00518">
    <property type="entry name" value="Deacylase_Dtd"/>
    <property type="match status" value="1"/>
</dbReference>
<keyword evidence="3 4" id="KW-0378">Hydrolase</keyword>
<keyword evidence="2 4" id="KW-0820">tRNA-binding</keyword>
<dbReference type="AlphaFoldDB" id="A0A9D1N0A1"/>
<sequence length="145" mass="16120">MKAVLQRVKKASVTIDGEIYSSINAGMLVLLCVEKEDTKESLDWMVNKILSLRCFEDENNKMNKSLIDINGEILAVSQFTLAADCKKGTRPSFDKAEAPEKAKSMYEQFVTKLKESNLCVKTGVFAAMMDVSLVNDGPVTFVLEK</sequence>
<reference evidence="5" key="2">
    <citation type="journal article" date="2021" name="PeerJ">
        <title>Extensive microbial diversity within the chicken gut microbiome revealed by metagenomics and culture.</title>
        <authorList>
            <person name="Gilroy R."/>
            <person name="Ravi A."/>
            <person name="Getino M."/>
            <person name="Pursley I."/>
            <person name="Horton D.L."/>
            <person name="Alikhan N.F."/>
            <person name="Baker D."/>
            <person name="Gharbi K."/>
            <person name="Hall N."/>
            <person name="Watson M."/>
            <person name="Adriaenssens E.M."/>
            <person name="Foster-Nyarko E."/>
            <person name="Jarju S."/>
            <person name="Secka A."/>
            <person name="Antonio M."/>
            <person name="Oren A."/>
            <person name="Chaudhuri R.R."/>
            <person name="La Ragione R."/>
            <person name="Hildebrand F."/>
            <person name="Pallen M.J."/>
        </authorList>
    </citation>
    <scope>NUCLEOTIDE SEQUENCE</scope>
    <source>
        <strain evidence="5">CHK154-7741</strain>
    </source>
</reference>
<dbReference type="InterPro" id="IPR003732">
    <property type="entry name" value="Daa-tRNA_deacyls_DTD"/>
</dbReference>
<dbReference type="EC" id="3.1.1.-" evidence="4"/>
<comment type="caution">
    <text evidence="5">The sequence shown here is derived from an EMBL/GenBank/DDBJ whole genome shotgun (WGS) entry which is preliminary data.</text>
</comment>
<keyword evidence="4" id="KW-0963">Cytoplasm</keyword>
<evidence type="ECO:0000313" key="6">
    <source>
        <dbReference type="Proteomes" id="UP000886748"/>
    </source>
</evidence>
<organism evidence="5 6">
    <name type="scientific">Candidatus Limenecus avicola</name>
    <dbReference type="NCBI Taxonomy" id="2840847"/>
    <lineage>
        <taxon>Bacteria</taxon>
        <taxon>Bacillati</taxon>
        <taxon>Bacillota</taxon>
        <taxon>Clostridia</taxon>
        <taxon>Eubacteriales</taxon>
        <taxon>Clostridiaceae</taxon>
        <taxon>Clostridiaceae incertae sedis</taxon>
        <taxon>Candidatus Limenecus</taxon>
    </lineage>
</organism>
<dbReference type="Gene3D" id="3.50.80.10">
    <property type="entry name" value="D-tyrosyl-tRNA(Tyr) deacylase"/>
    <property type="match status" value="1"/>
</dbReference>
<dbReference type="GO" id="GO:0005737">
    <property type="term" value="C:cytoplasm"/>
    <property type="evidence" value="ECO:0007669"/>
    <property type="project" value="UniProtKB-SubCell"/>
</dbReference>
<evidence type="ECO:0000256" key="3">
    <source>
        <dbReference type="ARBA" id="ARBA00022801"/>
    </source>
</evidence>
<comment type="catalytic activity">
    <reaction evidence="4">
        <text>a D-aminoacyl-tRNA + H2O = a tRNA + a D-alpha-amino acid + H(+)</text>
        <dbReference type="Rhea" id="RHEA:13953"/>
        <dbReference type="Rhea" id="RHEA-COMP:10123"/>
        <dbReference type="Rhea" id="RHEA-COMP:10124"/>
        <dbReference type="ChEBI" id="CHEBI:15377"/>
        <dbReference type="ChEBI" id="CHEBI:15378"/>
        <dbReference type="ChEBI" id="CHEBI:59871"/>
        <dbReference type="ChEBI" id="CHEBI:78442"/>
        <dbReference type="ChEBI" id="CHEBI:79333"/>
        <dbReference type="EC" id="3.1.1.96"/>
    </reaction>
</comment>
<dbReference type="NCBIfam" id="TIGR00256">
    <property type="entry name" value="D-aminoacyl-tRNA deacylase"/>
    <property type="match status" value="1"/>
</dbReference>
<dbReference type="GO" id="GO:0106026">
    <property type="term" value="F:Gly-tRNA(Ala) deacylase activity"/>
    <property type="evidence" value="ECO:0007669"/>
    <property type="project" value="UniProtKB-UniRule"/>
</dbReference>
<comment type="similarity">
    <text evidence="1 4">Belongs to the DTD family.</text>
</comment>
<dbReference type="PANTHER" id="PTHR10472">
    <property type="entry name" value="D-TYROSYL-TRNA TYR DEACYLASE"/>
    <property type="match status" value="1"/>
</dbReference>
<reference evidence="5" key="1">
    <citation type="submission" date="2020-10" db="EMBL/GenBank/DDBJ databases">
        <authorList>
            <person name="Gilroy R."/>
        </authorList>
    </citation>
    <scope>NUCLEOTIDE SEQUENCE</scope>
    <source>
        <strain evidence="5">CHK154-7741</strain>
    </source>
</reference>
<comment type="catalytic activity">
    <reaction evidence="4">
        <text>glycyl-tRNA(Ala) + H2O = tRNA(Ala) + glycine + H(+)</text>
        <dbReference type="Rhea" id="RHEA:53744"/>
        <dbReference type="Rhea" id="RHEA-COMP:9657"/>
        <dbReference type="Rhea" id="RHEA-COMP:13640"/>
        <dbReference type="ChEBI" id="CHEBI:15377"/>
        <dbReference type="ChEBI" id="CHEBI:15378"/>
        <dbReference type="ChEBI" id="CHEBI:57305"/>
        <dbReference type="ChEBI" id="CHEBI:78442"/>
        <dbReference type="ChEBI" id="CHEBI:78522"/>
    </reaction>
</comment>
<protein>
    <recommendedName>
        <fullName evidence="4">D-aminoacyl-tRNA deacylase</fullName>
        <shortName evidence="4">DTD</shortName>
        <ecNumber evidence="4">3.1.1.96</ecNumber>
    </recommendedName>
    <alternativeName>
        <fullName evidence="4">Gly-tRNA(Ala) deacylase</fullName>
        <ecNumber evidence="4">3.1.1.-</ecNumber>
    </alternativeName>
</protein>
<dbReference type="CDD" id="cd00563">
    <property type="entry name" value="Dtyr_deacylase"/>
    <property type="match status" value="1"/>
</dbReference>
<dbReference type="InterPro" id="IPR023509">
    <property type="entry name" value="DTD-like_sf"/>
</dbReference>
<comment type="subunit">
    <text evidence="4">Homodimer.</text>
</comment>
<dbReference type="PANTHER" id="PTHR10472:SF5">
    <property type="entry name" value="D-AMINOACYL-TRNA DEACYLASE 1"/>
    <property type="match status" value="1"/>
</dbReference>
<evidence type="ECO:0000256" key="2">
    <source>
        <dbReference type="ARBA" id="ARBA00022555"/>
    </source>
</evidence>
<comment type="subcellular location">
    <subcellularLocation>
        <location evidence="4">Cytoplasm</location>
    </subcellularLocation>
</comment>
<dbReference type="Pfam" id="PF02580">
    <property type="entry name" value="Tyr_Deacylase"/>
    <property type="match status" value="1"/>
</dbReference>
<dbReference type="EMBL" id="DVOD01000030">
    <property type="protein sequence ID" value="HIU92298.1"/>
    <property type="molecule type" value="Genomic_DNA"/>
</dbReference>
<gene>
    <name evidence="4" type="primary">dtd</name>
    <name evidence="5" type="ORF">IAD26_04085</name>
</gene>
<feature type="short sequence motif" description="Gly-cisPro motif, important for rejection of L-amino acids" evidence="4">
    <location>
        <begin position="137"/>
        <end position="138"/>
    </location>
</feature>
<name>A0A9D1N0A1_9CLOT</name>
<dbReference type="EC" id="3.1.1.96" evidence="4"/>
<accession>A0A9D1N0A1</accession>
<proteinExistence type="inferred from homology"/>
<dbReference type="Proteomes" id="UP000886748">
    <property type="component" value="Unassembled WGS sequence"/>
</dbReference>
<dbReference type="FunFam" id="3.50.80.10:FF:000001">
    <property type="entry name" value="D-aminoacyl-tRNA deacylase"/>
    <property type="match status" value="1"/>
</dbReference>
<dbReference type="GO" id="GO:0051500">
    <property type="term" value="F:D-tyrosyl-tRNA(Tyr) deacylase activity"/>
    <property type="evidence" value="ECO:0007669"/>
    <property type="project" value="TreeGrafter"/>
</dbReference>
<keyword evidence="4" id="KW-0694">RNA-binding</keyword>
<dbReference type="GO" id="GO:0019478">
    <property type="term" value="P:D-amino acid catabolic process"/>
    <property type="evidence" value="ECO:0007669"/>
    <property type="project" value="UniProtKB-UniRule"/>
</dbReference>
<evidence type="ECO:0000256" key="1">
    <source>
        <dbReference type="ARBA" id="ARBA00009673"/>
    </source>
</evidence>
<comment type="function">
    <text evidence="4">An aminoacyl-tRNA editing enzyme that deacylates mischarged D-aminoacyl-tRNAs. Also deacylates mischarged glycyl-tRNA(Ala), protecting cells against glycine mischarging by AlaRS. Acts via tRNA-based rather than protein-based catalysis; rejects L-amino acids rather than detecting D-amino acids in the active site. By recycling D-aminoacyl-tRNA to D-amino acids and free tRNA molecules, this enzyme counteracts the toxicity associated with the formation of D-aminoacyl-tRNA entities in vivo and helps enforce protein L-homochirality.</text>
</comment>
<dbReference type="GO" id="GO:0000049">
    <property type="term" value="F:tRNA binding"/>
    <property type="evidence" value="ECO:0007669"/>
    <property type="project" value="UniProtKB-UniRule"/>
</dbReference>
<dbReference type="SUPFAM" id="SSF69500">
    <property type="entry name" value="DTD-like"/>
    <property type="match status" value="1"/>
</dbReference>
<dbReference type="GO" id="GO:0043908">
    <property type="term" value="F:Ser(Gly)-tRNA(Ala) hydrolase activity"/>
    <property type="evidence" value="ECO:0007669"/>
    <property type="project" value="UniProtKB-UniRule"/>
</dbReference>
<evidence type="ECO:0000313" key="5">
    <source>
        <dbReference type="EMBL" id="HIU92298.1"/>
    </source>
</evidence>
<comment type="domain">
    <text evidence="4">A Gly-cisPro motif from one monomer fits into the active site of the other monomer to allow specific chiral rejection of L-amino acids.</text>
</comment>